<dbReference type="Gene3D" id="1.10.510.10">
    <property type="entry name" value="Transferase(Phosphotransferase) domain 1"/>
    <property type="match status" value="1"/>
</dbReference>
<protein>
    <recommendedName>
        <fullName evidence="1">Protein kinase domain-containing protein</fullName>
    </recommendedName>
</protein>
<dbReference type="InterPro" id="IPR007822">
    <property type="entry name" value="LANC-like"/>
</dbReference>
<dbReference type="KEGG" id="lhs:DLD54_08780"/>
<dbReference type="GO" id="GO:0004674">
    <property type="term" value="F:protein serine/threonine kinase activity"/>
    <property type="evidence" value="ECO:0007669"/>
    <property type="project" value="TreeGrafter"/>
</dbReference>
<dbReference type="SUPFAM" id="SSF158745">
    <property type="entry name" value="LanC-like"/>
    <property type="match status" value="1"/>
</dbReference>
<dbReference type="InterPro" id="IPR011009">
    <property type="entry name" value="Kinase-like_dom_sf"/>
</dbReference>
<dbReference type="PROSITE" id="PS50011">
    <property type="entry name" value="PROTEIN_KINASE_DOM"/>
    <property type="match status" value="1"/>
</dbReference>
<dbReference type="EMBL" id="CP084391">
    <property type="protein sequence ID" value="UZX30651.1"/>
    <property type="molecule type" value="Genomic_DNA"/>
</dbReference>
<dbReference type="PANTHER" id="PTHR44167:SF24">
    <property type="entry name" value="SERINE_THREONINE-PROTEIN KINASE CHK2"/>
    <property type="match status" value="1"/>
</dbReference>
<dbReference type="SUPFAM" id="SSF56112">
    <property type="entry name" value="Protein kinase-like (PK-like)"/>
    <property type="match status" value="1"/>
</dbReference>
<dbReference type="InterPro" id="IPR000719">
    <property type="entry name" value="Prot_kinase_dom"/>
</dbReference>
<dbReference type="Proteomes" id="UP001164557">
    <property type="component" value="Plasmid pIBH002-2"/>
</dbReference>
<dbReference type="GO" id="GO:0005524">
    <property type="term" value="F:ATP binding"/>
    <property type="evidence" value="ECO:0007669"/>
    <property type="project" value="InterPro"/>
</dbReference>
<gene>
    <name evidence="2" type="ORF">LDX53_09440</name>
</gene>
<dbReference type="GO" id="GO:0031179">
    <property type="term" value="P:peptide modification"/>
    <property type="evidence" value="ECO:0007669"/>
    <property type="project" value="InterPro"/>
</dbReference>
<keyword evidence="3" id="KW-1185">Reference proteome</keyword>
<dbReference type="PANTHER" id="PTHR44167">
    <property type="entry name" value="OVARIAN-SPECIFIC SERINE/THREONINE-PROTEIN KINASE LOK-RELATED"/>
    <property type="match status" value="1"/>
</dbReference>
<feature type="domain" description="Protein kinase" evidence="1">
    <location>
        <begin position="216"/>
        <end position="471"/>
    </location>
</feature>
<keyword evidence="2" id="KW-0614">Plasmid</keyword>
<dbReference type="Pfam" id="PF25816">
    <property type="entry name" value="RamC_N"/>
    <property type="match status" value="1"/>
</dbReference>
<proteinExistence type="predicted"/>
<dbReference type="Pfam" id="PF05147">
    <property type="entry name" value="LANC_like"/>
    <property type="match status" value="1"/>
</dbReference>
<geneLocation type="plasmid" evidence="2 3">
    <name>pIBH002-2</name>
</geneLocation>
<evidence type="ECO:0000313" key="2">
    <source>
        <dbReference type="EMBL" id="UZX30651.1"/>
    </source>
</evidence>
<dbReference type="InterPro" id="IPR057929">
    <property type="entry name" value="RamC_N"/>
</dbReference>
<accession>A0AA47B5R8</accession>
<name>A0AA47B5R8_9LACO</name>
<dbReference type="RefSeq" id="WP_109919035.1">
    <property type="nucleotide sequence ID" value="NZ_CP029545.1"/>
</dbReference>
<organism evidence="2 3">
    <name type="scientific">Lactobacillus helsingborgensis</name>
    <dbReference type="NCBI Taxonomy" id="1218494"/>
    <lineage>
        <taxon>Bacteria</taxon>
        <taxon>Bacillati</taxon>
        <taxon>Bacillota</taxon>
        <taxon>Bacilli</taxon>
        <taxon>Lactobacillales</taxon>
        <taxon>Lactobacillaceae</taxon>
        <taxon>Lactobacillus</taxon>
    </lineage>
</organism>
<dbReference type="Pfam" id="PF00069">
    <property type="entry name" value="Pkinase"/>
    <property type="match status" value="1"/>
</dbReference>
<dbReference type="Gene3D" id="3.30.200.20">
    <property type="entry name" value="Phosphorylase Kinase, domain 1"/>
    <property type="match status" value="1"/>
</dbReference>
<sequence length="863" mass="99623">MDNFIQLEKKIRSSDKFTELVKSMNFKDYKVIDDDVWIYFNPIECDVPDSGWKGHLSVQSKDIEDVFLISSQILSIENCAFKVARSRQVYEMLSDTHASVTEANKFMTFYPKNVEEFKLIVFKLDKALQRYSAPKIFTDFQLPKNSCVQFRYGAFKKMTCRDKEHNKIIDLVRLPTGKLIPDDRTKSFHMLPGTSWPFKANKYKDKKVYCPELNKYRFSEILSRKNKGGVYKGITINDVPIVMKTANELVGSNPKKLSAKQLLNNEIKYMKVLNKSPYIPELIETFSQGKTLVEIMRFISGPQLINIKIEDKEKVIRSLIKTVYSLHKQGIIIGDLTNTNFIYSNQKCYLVDLEYMASVNTPQKREAQTRFYLPDYKKEGYETQIEDVYSLAVTVITIIFNRVPKYHANNLFDGAVCLMRQLVIAEKLNPEEMKIINLAKYLLNIILSNDEYDPEQLNTFDNCKKYSLENFSKKEKISLLKNTIERKVLPIETKYSEYGLAKHMKNITNFGTMTSPISIQSGSVGINVFKGNSINLNNYKWRSIVAGLTSLKKYEYYDSYLFGYTGVLWEAGNNFLRNEITKNQLKEVVTAFLSMEKNCNNHKIDFALGISGKLYTAIRTLICQNNENLFSYSKKMGERLYMKLKKVHVIESNNFNQINFAHGLAGEAYSLLVSGLYFKKYNFQNKALEILNEIDQFMMKNLNRIKLLGTDTLEYSWCEGASGIGIALIRAVRLTNNSFAARSLNDIYKFCIHGYIELESNICHGRNSVIDFLNDYNQVVKSTKLKNDINMLIEFDLVSSYDESRSVLDFFDETGFTNCWDYGVGQIGSICSDLHALNGENRDFYLTDEQEHELSKNLIMKGN</sequence>
<dbReference type="AlphaFoldDB" id="A0AA47B5R8"/>
<evidence type="ECO:0000313" key="3">
    <source>
        <dbReference type="Proteomes" id="UP001164557"/>
    </source>
</evidence>
<reference evidence="2" key="1">
    <citation type="submission" date="2021-09" db="EMBL/GenBank/DDBJ databases">
        <title>Lactobacillus species from Apis mellifera, Switzerland.</title>
        <authorList>
            <person name="Pfister J."/>
            <person name="Brown A."/>
            <person name="Neumann P."/>
            <person name="Collaud A."/>
            <person name="Retschnig G."/>
            <person name="Perreten V."/>
        </authorList>
    </citation>
    <scope>NUCLEOTIDE SEQUENCE</scope>
    <source>
        <strain evidence="2">IBH002</strain>
        <plasmid evidence="2">pIBH002-2</plasmid>
    </source>
</reference>
<dbReference type="SMART" id="SM00220">
    <property type="entry name" value="S_TKc"/>
    <property type="match status" value="1"/>
</dbReference>
<dbReference type="Gene3D" id="1.50.10.20">
    <property type="match status" value="1"/>
</dbReference>
<evidence type="ECO:0000259" key="1">
    <source>
        <dbReference type="PROSITE" id="PS50011"/>
    </source>
</evidence>